<comment type="caution">
    <text evidence="1">The sequence shown here is derived from an EMBL/GenBank/DDBJ whole genome shotgun (WGS) entry which is preliminary data.</text>
</comment>
<sequence length="37" mass="4664">MSSQYKHFDQFMINYMYIKDLLNMSVFTERTLVLLRW</sequence>
<dbReference type="AlphaFoldDB" id="A0A0C2VL81"/>
<keyword evidence="2" id="KW-1185">Reference proteome</keyword>
<dbReference type="STRING" id="889306.KP78_11300"/>
<name>A0A0C2VL81_9BACL</name>
<gene>
    <name evidence="1" type="ORF">KP78_11300</name>
</gene>
<proteinExistence type="predicted"/>
<evidence type="ECO:0000313" key="2">
    <source>
        <dbReference type="Proteomes" id="UP000031938"/>
    </source>
</evidence>
<dbReference type="Proteomes" id="UP000031938">
    <property type="component" value="Unassembled WGS sequence"/>
</dbReference>
<accession>A0A0C2VL81</accession>
<organism evidence="1 2">
    <name type="scientific">Jeotgalibacillus soli</name>
    <dbReference type="NCBI Taxonomy" id="889306"/>
    <lineage>
        <taxon>Bacteria</taxon>
        <taxon>Bacillati</taxon>
        <taxon>Bacillota</taxon>
        <taxon>Bacilli</taxon>
        <taxon>Bacillales</taxon>
        <taxon>Caryophanaceae</taxon>
        <taxon>Jeotgalibacillus</taxon>
    </lineage>
</organism>
<reference evidence="1 2" key="1">
    <citation type="submission" date="2015-01" db="EMBL/GenBank/DDBJ databases">
        <title>Genome sequencing of Jeotgalibacillus soli.</title>
        <authorList>
            <person name="Goh K.M."/>
            <person name="Chan K.-G."/>
            <person name="Yaakop A.S."/>
            <person name="Ee R."/>
            <person name="Gan H.M."/>
            <person name="Chan C.S."/>
        </authorList>
    </citation>
    <scope>NUCLEOTIDE SEQUENCE [LARGE SCALE GENOMIC DNA]</scope>
    <source>
        <strain evidence="1 2">P9</strain>
    </source>
</reference>
<protein>
    <submittedName>
        <fullName evidence="1">Uncharacterized protein</fullName>
    </submittedName>
</protein>
<evidence type="ECO:0000313" key="1">
    <source>
        <dbReference type="EMBL" id="KIL49662.1"/>
    </source>
</evidence>
<dbReference type="EMBL" id="JXRP01000009">
    <property type="protein sequence ID" value="KIL49662.1"/>
    <property type="molecule type" value="Genomic_DNA"/>
</dbReference>